<evidence type="ECO:0000313" key="2">
    <source>
        <dbReference type="EMBL" id="MKB59900.1"/>
    </source>
</evidence>
<proteinExistence type="predicted"/>
<name>A0A494IQ88_SALET</name>
<comment type="caution">
    <text evidence="2">The sequence shown here is derived from an EMBL/GenBank/DDBJ whole genome shotgun (WGS) entry which is preliminary data.</text>
</comment>
<reference evidence="2" key="1">
    <citation type="submission" date="2018-07" db="EMBL/GenBank/DDBJ databases">
        <authorList>
            <person name="Ashton P.M."/>
            <person name="Dallman T."/>
            <person name="Nair S."/>
            <person name="De Pinna E."/>
            <person name="Peters T."/>
            <person name="Grant K."/>
        </authorList>
    </citation>
    <scope>NUCLEOTIDE SEQUENCE [LARGE SCALE GENOMIC DNA]</scope>
    <source>
        <strain evidence="2">568408</strain>
    </source>
</reference>
<dbReference type="InterPro" id="IPR014054">
    <property type="entry name" value="Phage_regulatory_Rha"/>
</dbReference>
<protein>
    <recommendedName>
        <fullName evidence="3">Rha family transcriptional regulator</fullName>
    </recommendedName>
</protein>
<sequence>MNTVTAMNTAVKTASVSLVVDNTKPLTMSSRQIAEFTDKKHSNVMRDIREMYESLGIIDQLKTEFVERINNLGYAVKEPVYHLDEEMTLTLVTGYDVKRRMVVIQEWKRLKEENEKLRSQQINPYANMTKLDWIREAMELEAANEQLIQEKKQLVELHVRKAIDTHSLSRLLGEKRGSTKVQMILKGLCAAGVLERRLDASGKPKGYDLLPPGYMFARMSAHGQIEFTADAIPHLVKLGLLEEEKAATLKLPQPNNSRAIVNNTALLIRQNAGSLEHFGL</sequence>
<dbReference type="EMBL" id="RTVW01000001">
    <property type="protein sequence ID" value="MKB59900.1"/>
    <property type="molecule type" value="Genomic_DNA"/>
</dbReference>
<dbReference type="Pfam" id="PF09669">
    <property type="entry name" value="Phage_pRha"/>
    <property type="match status" value="1"/>
</dbReference>
<dbReference type="Proteomes" id="UP000885332">
    <property type="component" value="Unassembled WGS sequence"/>
</dbReference>
<dbReference type="AlphaFoldDB" id="A0A494IQ88"/>
<gene>
    <name evidence="2" type="ORF">DUR27_02940</name>
</gene>
<keyword evidence="1" id="KW-0175">Coiled coil</keyword>
<evidence type="ECO:0008006" key="3">
    <source>
        <dbReference type="Google" id="ProtNLM"/>
    </source>
</evidence>
<accession>A0A494IQ88</accession>
<organism evidence="2">
    <name type="scientific">Salmonella enterica I</name>
    <dbReference type="NCBI Taxonomy" id="59201"/>
    <lineage>
        <taxon>Bacteria</taxon>
        <taxon>Pseudomonadati</taxon>
        <taxon>Pseudomonadota</taxon>
        <taxon>Gammaproteobacteria</taxon>
        <taxon>Enterobacterales</taxon>
        <taxon>Enterobacteriaceae</taxon>
        <taxon>Salmonella</taxon>
    </lineage>
</organism>
<feature type="coiled-coil region" evidence="1">
    <location>
        <begin position="130"/>
        <end position="160"/>
    </location>
</feature>
<evidence type="ECO:0000256" key="1">
    <source>
        <dbReference type="SAM" id="Coils"/>
    </source>
</evidence>